<protein>
    <submittedName>
        <fullName evidence="1">Uncharacterized protein</fullName>
    </submittedName>
</protein>
<sequence>MTLHRFARTVLAILIASTGIGVTALLGGSGIASADPDDDMPAIIDDFLFTPIFTQDPQVLRPGKAGGVEQDWGRIGMVCQNRTVKCQKNGF</sequence>
<keyword evidence="2" id="KW-1185">Reference proteome</keyword>
<proteinExistence type="predicted"/>
<evidence type="ECO:0000313" key="2">
    <source>
        <dbReference type="Proteomes" id="UP000268285"/>
    </source>
</evidence>
<name>A0A498QP55_9MYCO</name>
<dbReference type="Proteomes" id="UP000268285">
    <property type="component" value="Unassembled WGS sequence"/>
</dbReference>
<evidence type="ECO:0000313" key="1">
    <source>
        <dbReference type="EMBL" id="VBA48774.1"/>
    </source>
</evidence>
<gene>
    <name evidence="1" type="ORF">LAUMK142_01553</name>
</gene>
<dbReference type="AlphaFoldDB" id="A0A498QP55"/>
<dbReference type="EMBL" id="UPHU01000001">
    <property type="protein sequence ID" value="VBA48774.1"/>
    <property type="molecule type" value="Genomic_DNA"/>
</dbReference>
<reference evidence="1 2" key="1">
    <citation type="submission" date="2018-09" db="EMBL/GenBank/DDBJ databases">
        <authorList>
            <person name="Tagini F."/>
        </authorList>
    </citation>
    <scope>NUCLEOTIDE SEQUENCE [LARGE SCALE GENOMIC DNA]</scope>
    <source>
        <strain evidence="1 2">MK142</strain>
    </source>
</reference>
<accession>A0A498QP55</accession>
<dbReference type="OrthoDB" id="4752991at2"/>
<organism evidence="1 2">
    <name type="scientific">Mycobacterium pseudokansasii</name>
    <dbReference type="NCBI Taxonomy" id="2341080"/>
    <lineage>
        <taxon>Bacteria</taxon>
        <taxon>Bacillati</taxon>
        <taxon>Actinomycetota</taxon>
        <taxon>Actinomycetes</taxon>
        <taxon>Mycobacteriales</taxon>
        <taxon>Mycobacteriaceae</taxon>
        <taxon>Mycobacterium</taxon>
    </lineage>
</organism>